<sequence>MTTETPTPIIPDYGGANVRGIVPALLGPGSWADSLPSWFPEPVRHADQVVLLVLDGLGWDQLQERPDIAPTIAGLTGGRISTVAPTTTATALSSIATGLTPGEHGLIGYRMVLGGEVMNVLQWAVDGEQRRRSQPPERVQSYPAFLGDPVPVVTPMELVGSAFSAAHLRGSRPVGWRALSSMPIEIRHQLDDGERLVYAYYGGVDKIAHERGFGDFYDAELRAADRLVGDILAVLPAGAALMITADHGQVEIGPNIVYPSNGLLDHVALQSGEGRFRWLHAHKGGLDDLLQAATDEFSDTGWVLSREQMIDERWFGPNLPTPVASRLGDVAVVARELVSYYDPLDSGPFELMCRHGSMTSAEVYVPLLAGMAE</sequence>
<dbReference type="InterPro" id="IPR017850">
    <property type="entry name" value="Alkaline_phosphatase_core_sf"/>
</dbReference>
<dbReference type="Pfam" id="PF01663">
    <property type="entry name" value="Phosphodiest"/>
    <property type="match status" value="2"/>
</dbReference>
<dbReference type="AlphaFoldDB" id="A0A4R7HZH0"/>
<name>A0A4R7HZH0_9ACTN</name>
<dbReference type="InterPro" id="IPR002591">
    <property type="entry name" value="Phosphodiest/P_Trfase"/>
</dbReference>
<dbReference type="Proteomes" id="UP000294558">
    <property type="component" value="Unassembled WGS sequence"/>
</dbReference>
<reference evidence="1 2" key="1">
    <citation type="submission" date="2019-03" db="EMBL/GenBank/DDBJ databases">
        <title>Sequencing the genomes of 1000 actinobacteria strains.</title>
        <authorList>
            <person name="Klenk H.-P."/>
        </authorList>
    </citation>
    <scope>NUCLEOTIDE SEQUENCE [LARGE SCALE GENOMIC DNA]</scope>
    <source>
        <strain evidence="1 2">DSM 18936</strain>
    </source>
</reference>
<dbReference type="GO" id="GO:0016787">
    <property type="term" value="F:hydrolase activity"/>
    <property type="evidence" value="ECO:0007669"/>
    <property type="project" value="UniProtKB-ARBA"/>
</dbReference>
<dbReference type="OrthoDB" id="9779267at2"/>
<dbReference type="PANTHER" id="PTHR10151:SF120">
    <property type="entry name" value="BIS(5'-ADENOSYL)-TRIPHOSPHATASE"/>
    <property type="match status" value="1"/>
</dbReference>
<comment type="caution">
    <text evidence="1">The sequence shown here is derived from an EMBL/GenBank/DDBJ whole genome shotgun (WGS) entry which is preliminary data.</text>
</comment>
<dbReference type="RefSeq" id="WP_133868625.1">
    <property type="nucleotide sequence ID" value="NZ_SOAU01000001.1"/>
</dbReference>
<protein>
    <submittedName>
        <fullName evidence="1">Putative AlkP superfamily pyrophosphatase or phosphodiesterase</fullName>
    </submittedName>
</protein>
<accession>A0A4R7HZH0</accession>
<dbReference type="PANTHER" id="PTHR10151">
    <property type="entry name" value="ECTONUCLEOTIDE PYROPHOSPHATASE/PHOSPHODIESTERASE"/>
    <property type="match status" value="1"/>
</dbReference>
<organism evidence="1 2">
    <name type="scientific">Ilumatobacter fluminis</name>
    <dbReference type="NCBI Taxonomy" id="467091"/>
    <lineage>
        <taxon>Bacteria</taxon>
        <taxon>Bacillati</taxon>
        <taxon>Actinomycetota</taxon>
        <taxon>Acidimicrobiia</taxon>
        <taxon>Acidimicrobiales</taxon>
        <taxon>Ilumatobacteraceae</taxon>
        <taxon>Ilumatobacter</taxon>
    </lineage>
</organism>
<evidence type="ECO:0000313" key="2">
    <source>
        <dbReference type="Proteomes" id="UP000294558"/>
    </source>
</evidence>
<gene>
    <name evidence="1" type="ORF">BDK89_1814</name>
</gene>
<dbReference type="Gene3D" id="3.40.720.10">
    <property type="entry name" value="Alkaline Phosphatase, subunit A"/>
    <property type="match status" value="1"/>
</dbReference>
<evidence type="ECO:0000313" key="1">
    <source>
        <dbReference type="EMBL" id="TDT16230.1"/>
    </source>
</evidence>
<dbReference type="EMBL" id="SOAU01000001">
    <property type="protein sequence ID" value="TDT16230.1"/>
    <property type="molecule type" value="Genomic_DNA"/>
</dbReference>
<proteinExistence type="predicted"/>
<keyword evidence="2" id="KW-1185">Reference proteome</keyword>
<dbReference type="SUPFAM" id="SSF53649">
    <property type="entry name" value="Alkaline phosphatase-like"/>
    <property type="match status" value="1"/>
</dbReference>